<dbReference type="EMBL" id="CP119915">
    <property type="protein sequence ID" value="WFD21271.1"/>
    <property type="molecule type" value="Genomic_DNA"/>
</dbReference>
<dbReference type="FunFam" id="2.20.25.100:FF:000001">
    <property type="entry name" value="40S ribosomal protein S27"/>
    <property type="match status" value="1"/>
</dbReference>
<dbReference type="SUPFAM" id="SSF53335">
    <property type="entry name" value="S-adenosyl-L-methionine-dependent methyltransferases"/>
    <property type="match status" value="1"/>
</dbReference>
<dbReference type="Gene3D" id="3.40.50.150">
    <property type="entry name" value="Vaccinia Virus protein VP39"/>
    <property type="match status" value="1"/>
</dbReference>
<evidence type="ECO:0000256" key="2">
    <source>
        <dbReference type="ARBA" id="ARBA00010919"/>
    </source>
</evidence>
<sequence length="364" mass="40462">MTLTVDLINPSQEQQLRTHKLKRLVQSPNSFFMDVKCPGCFAITTVFSHAQSVVLCGSCAQVLSQPTGGKARLAVGCSFRRKAEDFLDLNGTWFAIYVCERMIRYLVEWIEENYGEKAPYVLDLGTGNGHLLFSLLEAQEEDLPEGMVDPTKLCGIDYSTASIALARSIGAKRSNGCEKAVFDVVDLRDTQQVDQLTSKANNGLGWDIVCDKGTYDAEELVATFCAAAKLKAVPIPNTKANVSILSILLQHGFIYNFTRGTVAGPSAVNWNAAPEVRRRLWVDLKYRSDDRPVLEQMNLVSKPSRRLSMTSDELLRWVTGRRSKFVTPLKAGEIGIIDCGKHGWFEAKEAMRRKLEGEVVCRVS</sequence>
<evidence type="ECO:0000256" key="6">
    <source>
        <dbReference type="RuleBase" id="RU000671"/>
    </source>
</evidence>
<comment type="similarity">
    <text evidence="1">Belongs to the universal ribosomal protein uS8 family.</text>
</comment>
<dbReference type="Gene3D" id="3.30.1490.10">
    <property type="match status" value="1"/>
</dbReference>
<evidence type="ECO:0000256" key="4">
    <source>
        <dbReference type="ARBA" id="ARBA00022980"/>
    </source>
</evidence>
<dbReference type="Pfam" id="PF01667">
    <property type="entry name" value="Ribosomal_S27e"/>
    <property type="match status" value="1"/>
</dbReference>
<accession>A0AAF0EEL5</accession>
<feature type="domain" description="Methyltransferase" evidence="7">
    <location>
        <begin position="121"/>
        <end position="214"/>
    </location>
</feature>
<evidence type="ECO:0000256" key="1">
    <source>
        <dbReference type="ARBA" id="ARBA00006471"/>
    </source>
</evidence>
<dbReference type="AlphaFoldDB" id="A0AAF0EEL5"/>
<evidence type="ECO:0000256" key="3">
    <source>
        <dbReference type="ARBA" id="ARBA00022833"/>
    </source>
</evidence>
<organism evidence="8 9">
    <name type="scientific">Malassezia caprae</name>
    <dbReference type="NCBI Taxonomy" id="1381934"/>
    <lineage>
        <taxon>Eukaryota</taxon>
        <taxon>Fungi</taxon>
        <taxon>Dikarya</taxon>
        <taxon>Basidiomycota</taxon>
        <taxon>Ustilaginomycotina</taxon>
        <taxon>Malasseziomycetes</taxon>
        <taxon>Malasseziales</taxon>
        <taxon>Malasseziaceae</taxon>
        <taxon>Malassezia</taxon>
    </lineage>
</organism>
<dbReference type="Pfam" id="PF13847">
    <property type="entry name" value="Methyltransf_31"/>
    <property type="match status" value="1"/>
</dbReference>
<dbReference type="InterPro" id="IPR000630">
    <property type="entry name" value="Ribosomal_uS8"/>
</dbReference>
<dbReference type="HAMAP" id="MF_00371">
    <property type="entry name" value="Ribosomal_eS27"/>
    <property type="match status" value="1"/>
</dbReference>
<dbReference type="GO" id="GO:0003735">
    <property type="term" value="F:structural constituent of ribosome"/>
    <property type="evidence" value="ECO:0007669"/>
    <property type="project" value="InterPro"/>
</dbReference>
<dbReference type="Gene3D" id="2.20.25.100">
    <property type="entry name" value="Zn-binding ribosomal proteins"/>
    <property type="match status" value="1"/>
</dbReference>
<dbReference type="InterPro" id="IPR011332">
    <property type="entry name" value="Ribosomal_zn-bd"/>
</dbReference>
<comment type="cofactor">
    <cofactor evidence="6">
        <name>Zn(2+)</name>
        <dbReference type="ChEBI" id="CHEBI:29105"/>
    </cofactor>
    <text evidence="6">Binds 1 zinc ion per subunit.</text>
</comment>
<dbReference type="Gene3D" id="3.30.1370.30">
    <property type="match status" value="1"/>
</dbReference>
<name>A0AAF0EEL5_9BASI</name>
<keyword evidence="3 6" id="KW-0862">Zinc</keyword>
<gene>
    <name evidence="8" type="ORF">MCAP1_003532</name>
</gene>
<dbReference type="GO" id="GO:0005840">
    <property type="term" value="C:ribosome"/>
    <property type="evidence" value="ECO:0007669"/>
    <property type="project" value="UniProtKB-KW"/>
</dbReference>
<dbReference type="InterPro" id="IPR029063">
    <property type="entry name" value="SAM-dependent_MTases_sf"/>
</dbReference>
<proteinExistence type="inferred from homology"/>
<dbReference type="InterPro" id="IPR035987">
    <property type="entry name" value="Ribosomal_uS8_sf"/>
</dbReference>
<dbReference type="Pfam" id="PF00410">
    <property type="entry name" value="Ribosomal_S8"/>
    <property type="match status" value="1"/>
</dbReference>
<keyword evidence="9" id="KW-1185">Reference proteome</keyword>
<dbReference type="PANTHER" id="PTHR11594">
    <property type="entry name" value="40S RIBOSOMAL PROTEIN S27"/>
    <property type="match status" value="1"/>
</dbReference>
<dbReference type="InterPro" id="IPR000592">
    <property type="entry name" value="Ribosomal_eS27"/>
</dbReference>
<dbReference type="SUPFAM" id="SSF56047">
    <property type="entry name" value="Ribosomal protein S8"/>
    <property type="match status" value="1"/>
</dbReference>
<keyword evidence="6" id="KW-0863">Zinc-finger</keyword>
<dbReference type="GO" id="GO:1990904">
    <property type="term" value="C:ribonucleoprotein complex"/>
    <property type="evidence" value="ECO:0007669"/>
    <property type="project" value="UniProtKB-KW"/>
</dbReference>
<evidence type="ECO:0000313" key="8">
    <source>
        <dbReference type="EMBL" id="WFD21271.1"/>
    </source>
</evidence>
<dbReference type="GO" id="GO:0008270">
    <property type="term" value="F:zinc ion binding"/>
    <property type="evidence" value="ECO:0007669"/>
    <property type="project" value="UniProtKB-KW"/>
</dbReference>
<dbReference type="GO" id="GO:0006412">
    <property type="term" value="P:translation"/>
    <property type="evidence" value="ECO:0007669"/>
    <property type="project" value="InterPro"/>
</dbReference>
<dbReference type="InterPro" id="IPR023407">
    <property type="entry name" value="Ribosomal_eS27_Zn-bd_dom_sf"/>
</dbReference>
<protein>
    <recommendedName>
        <fullName evidence="6">40S ribosomal protein S27</fullName>
    </recommendedName>
</protein>
<dbReference type="SUPFAM" id="SSF57829">
    <property type="entry name" value="Zn-binding ribosomal proteins"/>
    <property type="match status" value="1"/>
</dbReference>
<reference evidence="8" key="1">
    <citation type="submission" date="2023-03" db="EMBL/GenBank/DDBJ databases">
        <title>Mating type loci evolution in Malassezia.</title>
        <authorList>
            <person name="Coelho M.A."/>
        </authorList>
    </citation>
    <scope>NUCLEOTIDE SEQUENCE</scope>
    <source>
        <strain evidence="8">CBS 10434</strain>
    </source>
</reference>
<evidence type="ECO:0000256" key="5">
    <source>
        <dbReference type="ARBA" id="ARBA00023274"/>
    </source>
</evidence>
<keyword evidence="4 6" id="KW-0689">Ribosomal protein</keyword>
<dbReference type="InterPro" id="IPR025714">
    <property type="entry name" value="Methyltranfer_dom"/>
</dbReference>
<dbReference type="Proteomes" id="UP001220961">
    <property type="component" value="Chromosome 8"/>
</dbReference>
<dbReference type="PROSITE" id="PS01168">
    <property type="entry name" value="RIBOSOMAL_S27E"/>
    <property type="match status" value="1"/>
</dbReference>
<comment type="similarity">
    <text evidence="2 6">Belongs to the eukaryotic ribosomal protein eS27 family.</text>
</comment>
<keyword evidence="5 6" id="KW-0687">Ribonucleoprotein</keyword>
<evidence type="ECO:0000313" key="9">
    <source>
        <dbReference type="Proteomes" id="UP001220961"/>
    </source>
</evidence>
<evidence type="ECO:0000259" key="7">
    <source>
        <dbReference type="Pfam" id="PF13847"/>
    </source>
</evidence>
<keyword evidence="6" id="KW-0479">Metal-binding</keyword>